<dbReference type="Proteomes" id="UP000199289">
    <property type="component" value="Unassembled WGS sequence"/>
</dbReference>
<evidence type="ECO:0000313" key="2">
    <source>
        <dbReference type="EMBL" id="SDQ23449.1"/>
    </source>
</evidence>
<name>A0A1H0Z7L4_9EURY</name>
<feature type="compositionally biased region" description="Low complexity" evidence="1">
    <location>
        <begin position="44"/>
        <end position="59"/>
    </location>
</feature>
<protein>
    <submittedName>
        <fullName evidence="2">Uncharacterized protein</fullName>
    </submittedName>
</protein>
<organism evidence="2 3">
    <name type="scientific">Halopelagius longus</name>
    <dbReference type="NCBI Taxonomy" id="1236180"/>
    <lineage>
        <taxon>Archaea</taxon>
        <taxon>Methanobacteriati</taxon>
        <taxon>Methanobacteriota</taxon>
        <taxon>Stenosarchaea group</taxon>
        <taxon>Halobacteria</taxon>
        <taxon>Halobacteriales</taxon>
        <taxon>Haloferacaceae</taxon>
    </lineage>
</organism>
<evidence type="ECO:0000313" key="3">
    <source>
        <dbReference type="Proteomes" id="UP000199289"/>
    </source>
</evidence>
<reference evidence="3" key="1">
    <citation type="submission" date="2016-10" db="EMBL/GenBank/DDBJ databases">
        <authorList>
            <person name="Varghese N."/>
            <person name="Submissions S."/>
        </authorList>
    </citation>
    <scope>NUCLEOTIDE SEQUENCE [LARGE SCALE GENOMIC DNA]</scope>
    <source>
        <strain evidence="3">CGMCC 1.12397</strain>
    </source>
</reference>
<accession>A0A1H0Z7L4</accession>
<dbReference type="AlphaFoldDB" id="A0A1H0Z7L4"/>
<evidence type="ECO:0000256" key="1">
    <source>
        <dbReference type="SAM" id="MobiDB-lite"/>
    </source>
</evidence>
<gene>
    <name evidence="2" type="ORF">SAMN05216278_1065</name>
</gene>
<dbReference type="EMBL" id="FNKQ01000001">
    <property type="protein sequence ID" value="SDQ23449.1"/>
    <property type="molecule type" value="Genomic_DNA"/>
</dbReference>
<proteinExistence type="predicted"/>
<feature type="region of interest" description="Disordered" evidence="1">
    <location>
        <begin position="1"/>
        <end position="59"/>
    </location>
</feature>
<feature type="compositionally biased region" description="Polar residues" evidence="1">
    <location>
        <begin position="19"/>
        <end position="32"/>
    </location>
</feature>
<sequence>MFDVRSVEGRNGPRMGKTEFSSSGPSARTSCSRLRGGPDGTTVPASRRSTRASCASATPRRVALGPPCASARRGTPCGRVRRA</sequence>